<dbReference type="InterPro" id="IPR052017">
    <property type="entry name" value="TSUP"/>
</dbReference>
<evidence type="ECO:0000256" key="8">
    <source>
        <dbReference type="RuleBase" id="RU363041"/>
    </source>
</evidence>
<evidence type="ECO:0000256" key="5">
    <source>
        <dbReference type="ARBA" id="ARBA00022692"/>
    </source>
</evidence>
<dbReference type="InterPro" id="IPR002781">
    <property type="entry name" value="TM_pro_TauE-like"/>
</dbReference>
<feature type="transmembrane region" description="Helical" evidence="8">
    <location>
        <begin position="163"/>
        <end position="185"/>
    </location>
</feature>
<feature type="transmembrane region" description="Helical" evidence="8">
    <location>
        <begin position="83"/>
        <end position="101"/>
    </location>
</feature>
<comment type="caution">
    <text evidence="9">The sequence shown here is derived from an EMBL/GenBank/DDBJ whole genome shotgun (WGS) entry which is preliminary data.</text>
</comment>
<evidence type="ECO:0000256" key="2">
    <source>
        <dbReference type="ARBA" id="ARBA00009142"/>
    </source>
</evidence>
<evidence type="ECO:0000256" key="6">
    <source>
        <dbReference type="ARBA" id="ARBA00022989"/>
    </source>
</evidence>
<keyword evidence="5 8" id="KW-0812">Transmembrane</keyword>
<keyword evidence="6 8" id="KW-1133">Transmembrane helix</keyword>
<keyword evidence="3" id="KW-0813">Transport</keyword>
<proteinExistence type="inferred from homology"/>
<dbReference type="EMBL" id="PSNX01000001">
    <property type="protein sequence ID" value="PPE68034.1"/>
    <property type="molecule type" value="Genomic_DNA"/>
</dbReference>
<keyword evidence="4 8" id="KW-1003">Cell membrane</keyword>
<dbReference type="PANTHER" id="PTHR30269:SF37">
    <property type="entry name" value="MEMBRANE TRANSPORTER PROTEIN"/>
    <property type="match status" value="1"/>
</dbReference>
<evidence type="ECO:0000256" key="4">
    <source>
        <dbReference type="ARBA" id="ARBA00022475"/>
    </source>
</evidence>
<evidence type="ECO:0000256" key="7">
    <source>
        <dbReference type="ARBA" id="ARBA00023136"/>
    </source>
</evidence>
<evidence type="ECO:0000256" key="3">
    <source>
        <dbReference type="ARBA" id="ARBA00022448"/>
    </source>
</evidence>
<feature type="transmembrane region" description="Helical" evidence="8">
    <location>
        <begin position="137"/>
        <end position="157"/>
    </location>
</feature>
<accession>A0A2S5SZ63</accession>
<keyword evidence="7 8" id="KW-0472">Membrane</keyword>
<evidence type="ECO:0000256" key="1">
    <source>
        <dbReference type="ARBA" id="ARBA00004651"/>
    </source>
</evidence>
<dbReference type="GO" id="GO:0005886">
    <property type="term" value="C:plasma membrane"/>
    <property type="evidence" value="ECO:0007669"/>
    <property type="project" value="UniProtKB-SubCell"/>
</dbReference>
<evidence type="ECO:0000313" key="9">
    <source>
        <dbReference type="EMBL" id="PPE68034.1"/>
    </source>
</evidence>
<keyword evidence="10" id="KW-1185">Reference proteome</keyword>
<comment type="subcellular location">
    <subcellularLocation>
        <location evidence="1 8">Cell membrane</location>
        <topology evidence="1 8">Multi-pass membrane protein</topology>
    </subcellularLocation>
</comment>
<reference evidence="9 10" key="1">
    <citation type="submission" date="2018-02" db="EMBL/GenBank/DDBJ databases">
        <title>Reclassifiation of [Polyangium] brachysporum DSM 7029 as Guopingzhaonella breviflexa gen. nov., sp. nov., a member of the family Comamonadaceae.</title>
        <authorList>
            <person name="Tang B."/>
        </authorList>
    </citation>
    <scope>NUCLEOTIDE SEQUENCE [LARGE SCALE GENOMIC DNA]</scope>
    <source>
        <strain evidence="9 10">BCRC 80649</strain>
    </source>
</reference>
<feature type="transmembrane region" description="Helical" evidence="8">
    <location>
        <begin position="205"/>
        <end position="226"/>
    </location>
</feature>
<feature type="transmembrane region" description="Helical" evidence="8">
    <location>
        <begin position="12"/>
        <end position="32"/>
    </location>
</feature>
<dbReference type="Proteomes" id="UP000238605">
    <property type="component" value="Unassembled WGS sequence"/>
</dbReference>
<organism evidence="9 10">
    <name type="scientific">Caldimonas caldifontis</name>
    <dbReference type="NCBI Taxonomy" id="1452508"/>
    <lineage>
        <taxon>Bacteria</taxon>
        <taxon>Pseudomonadati</taxon>
        <taxon>Pseudomonadota</taxon>
        <taxon>Betaproteobacteria</taxon>
        <taxon>Burkholderiales</taxon>
        <taxon>Sphaerotilaceae</taxon>
        <taxon>Caldimonas</taxon>
    </lineage>
</organism>
<evidence type="ECO:0000313" key="10">
    <source>
        <dbReference type="Proteomes" id="UP000238605"/>
    </source>
</evidence>
<dbReference type="PANTHER" id="PTHR30269">
    <property type="entry name" value="TRANSMEMBRANE PROTEIN YFCA"/>
    <property type="match status" value="1"/>
</dbReference>
<sequence length="254" mass="27446">MAELTRWLITDPWFYAAAIPAVLLMGLSKSGFGSGFGSLAVPIMALTISVPQAAAIMLPLLAVMDVLGVTAYRRHVDLKLIRLLLPAGLVGTVVGMLLFGVLSPTTVAAVVGGLTLAFLAQRLFFPPRADAPPPPLWLGRLLAVASGFTSFVAHAGGPPINAYVLPLRLSPVVFSATMAVFFAAVNASKWIPYAWLGLIDWRNMITALALMPFAPMGVWLGVRLVHRVRQDWFYRLVYAGMFLTGCKLLWDGLR</sequence>
<dbReference type="OrthoDB" id="7028171at2"/>
<name>A0A2S5SZ63_9BURK</name>
<comment type="similarity">
    <text evidence="2 8">Belongs to the 4-toluene sulfonate uptake permease (TSUP) (TC 2.A.102) family.</text>
</comment>
<gene>
    <name evidence="9" type="ORF">C1704_00710</name>
</gene>
<dbReference type="AlphaFoldDB" id="A0A2S5SZ63"/>
<dbReference type="Pfam" id="PF01925">
    <property type="entry name" value="TauE"/>
    <property type="match status" value="1"/>
</dbReference>
<protein>
    <recommendedName>
        <fullName evidence="8">Probable membrane transporter protein</fullName>
    </recommendedName>
</protein>
<dbReference type="RefSeq" id="WP_104299991.1">
    <property type="nucleotide sequence ID" value="NZ_PSNX01000001.1"/>
</dbReference>
<feature type="transmembrane region" description="Helical" evidence="8">
    <location>
        <begin position="52"/>
        <end position="71"/>
    </location>
</feature>